<organism evidence="1 2">
    <name type="scientific">Candidatus Phosphoribacter hodrii</name>
    <dbReference type="NCBI Taxonomy" id="2953743"/>
    <lineage>
        <taxon>Bacteria</taxon>
        <taxon>Bacillati</taxon>
        <taxon>Actinomycetota</taxon>
        <taxon>Actinomycetes</taxon>
        <taxon>Micrococcales</taxon>
        <taxon>Dermatophilaceae</taxon>
        <taxon>Candidatus Phosphoribacter</taxon>
    </lineage>
</organism>
<evidence type="ECO:0000313" key="2">
    <source>
        <dbReference type="Proteomes" id="UP000718281"/>
    </source>
</evidence>
<name>A0A934X2Q1_9MICO</name>
<dbReference type="EMBL" id="JADIXZ010000001">
    <property type="protein sequence ID" value="MBK6299887.1"/>
    <property type="molecule type" value="Genomic_DNA"/>
</dbReference>
<proteinExistence type="predicted"/>
<evidence type="ECO:0000313" key="1">
    <source>
        <dbReference type="EMBL" id="MBK6299887.1"/>
    </source>
</evidence>
<reference evidence="1 2" key="1">
    <citation type="submission" date="2020-10" db="EMBL/GenBank/DDBJ databases">
        <title>Connecting structure to function with the recovery of over 1000 high-quality activated sludge metagenome-assembled genomes encoding full-length rRNA genes using long-read sequencing.</title>
        <authorList>
            <person name="Singleton C.M."/>
            <person name="Petriglieri F."/>
            <person name="Kristensen J.M."/>
            <person name="Kirkegaard R.H."/>
            <person name="Michaelsen T.Y."/>
            <person name="Andersen M.H."/>
            <person name="Karst S.M."/>
            <person name="Dueholm M.S."/>
            <person name="Nielsen P.H."/>
            <person name="Albertsen M."/>
        </authorList>
    </citation>
    <scope>NUCLEOTIDE SEQUENCE [LARGE SCALE GENOMIC DNA]</scope>
    <source>
        <strain evidence="1">AalE_18-Q3-R2-46_BAT3C.188</strain>
    </source>
</reference>
<dbReference type="AlphaFoldDB" id="A0A934X2Q1"/>
<sequence length="293" mass="32212">MAPGRGGVMHRADLRELGITRQDVRTEVEAGRWTPLGRHTVQVHNGELTTQARLWHAVWESGSGARLDGAAALLGHGMTGFTPEVIDVCLPVGSAVRPVEGVRARRCPRLPPSFPVGVPRVRPEWATLRAAQWARTDRTAALLMCLPIQQRLIDPRRLLAAWETVERSPRRALLNGIVADAVDGAQSLGELDFAAMCRARGLPEPRRQTIHQLPSGRAYLDAEWEVGLVVEIDGGHHGLSLNVLDDAWRANEVSIKGRLVLRLPILGLRLDQARFLDQVARAHAILTRRGLVA</sequence>
<evidence type="ECO:0008006" key="3">
    <source>
        <dbReference type="Google" id="ProtNLM"/>
    </source>
</evidence>
<accession>A0A934X2Q1</accession>
<dbReference type="Proteomes" id="UP000718281">
    <property type="component" value="Unassembled WGS sequence"/>
</dbReference>
<gene>
    <name evidence="1" type="ORF">IPF40_02135</name>
</gene>
<comment type="caution">
    <text evidence="1">The sequence shown here is derived from an EMBL/GenBank/DDBJ whole genome shotgun (WGS) entry which is preliminary data.</text>
</comment>
<protein>
    <recommendedName>
        <fullName evidence="3">DUF559 domain-containing protein</fullName>
    </recommendedName>
</protein>